<evidence type="ECO:0000256" key="6">
    <source>
        <dbReference type="SAM" id="Phobius"/>
    </source>
</evidence>
<gene>
    <name evidence="8" type="ORF">GMRT_13686</name>
</gene>
<feature type="transmembrane region" description="Helical" evidence="6">
    <location>
        <begin position="12"/>
        <end position="29"/>
    </location>
</feature>
<evidence type="ECO:0000313" key="9">
    <source>
        <dbReference type="Proteomes" id="UP000315496"/>
    </source>
</evidence>
<name>A0A4Z1TBS5_GIAMU</name>
<evidence type="ECO:0000313" key="8">
    <source>
        <dbReference type="EMBL" id="TNJ30697.1"/>
    </source>
</evidence>
<comment type="subcellular location">
    <subcellularLocation>
        <location evidence="1">Cell membrane</location>
        <topology evidence="1">Multi-pass membrane protein</topology>
    </subcellularLocation>
</comment>
<dbReference type="InterPro" id="IPR050448">
    <property type="entry name" value="OpgB/LTA_synthase_biosynth"/>
</dbReference>
<dbReference type="VEuPathDB" id="GiardiaDB:GMRT_13686"/>
<dbReference type="Pfam" id="PF00884">
    <property type="entry name" value="Sulfatase"/>
    <property type="match status" value="1"/>
</dbReference>
<evidence type="ECO:0000256" key="3">
    <source>
        <dbReference type="ARBA" id="ARBA00022692"/>
    </source>
</evidence>
<evidence type="ECO:0000256" key="4">
    <source>
        <dbReference type="ARBA" id="ARBA00022989"/>
    </source>
</evidence>
<accession>A0A4Z1TBS5</accession>
<dbReference type="AlphaFoldDB" id="A0A4Z1TBS5"/>
<dbReference type="InterPro" id="IPR017850">
    <property type="entry name" value="Alkaline_phosphatase_core_sf"/>
</dbReference>
<evidence type="ECO:0000256" key="5">
    <source>
        <dbReference type="ARBA" id="ARBA00023136"/>
    </source>
</evidence>
<keyword evidence="5 6" id="KW-0472">Membrane</keyword>
<protein>
    <submittedName>
        <fullName evidence="8">Sulfatase</fullName>
    </submittedName>
</protein>
<keyword evidence="9" id="KW-1185">Reference proteome</keyword>
<dbReference type="EMBL" id="VDLU01000001">
    <property type="protein sequence ID" value="TNJ30697.1"/>
    <property type="molecule type" value="Genomic_DNA"/>
</dbReference>
<dbReference type="GO" id="GO:0005886">
    <property type="term" value="C:plasma membrane"/>
    <property type="evidence" value="ECO:0007669"/>
    <property type="project" value="UniProtKB-SubCell"/>
</dbReference>
<comment type="caution">
    <text evidence="8">The sequence shown here is derived from an EMBL/GenBank/DDBJ whole genome shotgun (WGS) entry which is preliminary data.</text>
</comment>
<feature type="transmembrane region" description="Helical" evidence="6">
    <location>
        <begin position="49"/>
        <end position="70"/>
    </location>
</feature>
<reference evidence="8 9" key="1">
    <citation type="submission" date="2019-05" db="EMBL/GenBank/DDBJ databases">
        <title>The compact genome of Giardia muris reveals important steps in the evolution of intestinal protozoan parasites.</title>
        <authorList>
            <person name="Xu F."/>
            <person name="Jimenez-Gonzalez A."/>
            <person name="Einarsson E."/>
            <person name="Astvaldsson A."/>
            <person name="Peirasmaki D."/>
            <person name="Eckmann L."/>
            <person name="Andersson J.O."/>
            <person name="Svard S.G."/>
            <person name="Jerlstrom-Hultqvist J."/>
        </authorList>
    </citation>
    <scope>NUCLEOTIDE SEQUENCE [LARGE SCALE GENOMIC DNA]</scope>
    <source>
        <strain evidence="8 9">Roberts-Thomson</strain>
    </source>
</reference>
<dbReference type="Proteomes" id="UP000315496">
    <property type="component" value="Chromosome 1"/>
</dbReference>
<evidence type="ECO:0000259" key="7">
    <source>
        <dbReference type="Pfam" id="PF00884"/>
    </source>
</evidence>
<feature type="transmembrane region" description="Helical" evidence="6">
    <location>
        <begin position="161"/>
        <end position="191"/>
    </location>
</feature>
<keyword evidence="3 6" id="KW-0812">Transmembrane</keyword>
<proteinExistence type="predicted"/>
<feature type="transmembrane region" description="Helical" evidence="6">
    <location>
        <begin position="82"/>
        <end position="101"/>
    </location>
</feature>
<keyword evidence="2" id="KW-1003">Cell membrane</keyword>
<dbReference type="PANTHER" id="PTHR47371:SF3">
    <property type="entry name" value="PHOSPHOGLYCEROL TRANSFERASE I"/>
    <property type="match status" value="1"/>
</dbReference>
<dbReference type="InterPro" id="IPR000917">
    <property type="entry name" value="Sulfatase_N"/>
</dbReference>
<evidence type="ECO:0000256" key="1">
    <source>
        <dbReference type="ARBA" id="ARBA00004651"/>
    </source>
</evidence>
<evidence type="ECO:0000256" key="2">
    <source>
        <dbReference type="ARBA" id="ARBA00022475"/>
    </source>
</evidence>
<organism evidence="8 9">
    <name type="scientific">Giardia muris</name>
    <dbReference type="NCBI Taxonomy" id="5742"/>
    <lineage>
        <taxon>Eukaryota</taxon>
        <taxon>Metamonada</taxon>
        <taxon>Diplomonadida</taxon>
        <taxon>Hexamitidae</taxon>
        <taxon>Giardiinae</taxon>
        <taxon>Giardia</taxon>
    </lineage>
</organism>
<feature type="transmembrane region" description="Helical" evidence="6">
    <location>
        <begin position="894"/>
        <end position="920"/>
    </location>
</feature>
<dbReference type="OrthoDB" id="96314at2759"/>
<keyword evidence="4 6" id="KW-1133">Transmembrane helix</keyword>
<feature type="domain" description="Sulfatase N-terminal" evidence="7">
    <location>
        <begin position="397"/>
        <end position="663"/>
    </location>
</feature>
<dbReference type="PANTHER" id="PTHR47371">
    <property type="entry name" value="LIPOTEICHOIC ACID SYNTHASE"/>
    <property type="match status" value="1"/>
</dbReference>
<feature type="transmembrane region" description="Helical" evidence="6">
    <location>
        <begin position="271"/>
        <end position="296"/>
    </location>
</feature>
<sequence>MKLRRLPILPGYYIIPLLTFVIVSIMQLMRFCGRNTTGLPIVGDKVTVLGAMLITLTELAFLSVLSRLLHLLLCEKLAVPPIVPNGLLVGVCVGIFVITVLDLEVSREYQSIATLSLLKVYIFRQAPKYEYPKSMIVGDSLSLSDNKEIIASTIRENALHWGVLIGSICALLIVILVLVGIYWDVFVLSLFSRRHISRSKAISNGNLVVAASLRKPRPIGLTPDIPKSNDSEVVFVEQTSSEPVIEESILGIAGPAKLGIWVERSVVRSPIFWSLVALSVCYLAIFFIAIFGTAVVPTGLDATLPATLNFLKYLGPYTHGLYTTDDDYLTAIELSRQYTTLPEGRCWLDQRPVPEYPLLHADFSTCCAYNDRVSGVDCDAVQRSASVSNARANNPRPNVVILIWESLNLIPAFLDGEKFRGTDLIMNTQGILNEEYLPNLQKFINTGVTFFSSASVGLPTVSGWHGIMTGISPSSHGMNMVLLTDIDVDGLPEMYTREGYSSFYVSPSDFDFDGKRSWVLRPNWFDEIVFYSPTRAQAEDLGLDYTTIRKDLSWYADRVTTRQFQRQMNITTARGKPTLGILMNVDTHTPFFGYDKPEFYTNNISAREDPDDFVKALLDDPFLSRYTTVLSYADEYFIGETINFIQRNYPETIVVVLGDHGPRKELTSRRVKDVIASSWAFDESCRDDPYGDDCFFTTTAYINYFGTDSEVNRRIDRWRGKGYLGPVSHVEVLELAYSLAIPEHRLPTYKLYRDLFEVMENVTVGNPLVPWHTVSAVMLGIEMRTETSVFRSNIFGPKRARIYPNFRFPSCATPTMPAKPTETMETKLSDESSPRAMDMDVQSRYRDALHILRLHNYLAETGGLYNAAFEDSACVEVGACSFPKRVPQPQSVSLFVIMFVCDLLIGLGMGAILSGVAYLSHYTRIWKWNRAKLRLIDEVEPCDRGSSGA</sequence>
<dbReference type="Gene3D" id="3.40.720.10">
    <property type="entry name" value="Alkaline Phosphatase, subunit A"/>
    <property type="match status" value="1"/>
</dbReference>
<dbReference type="SUPFAM" id="SSF53649">
    <property type="entry name" value="Alkaline phosphatase-like"/>
    <property type="match status" value="1"/>
</dbReference>